<feature type="region of interest" description="Disordered" evidence="2">
    <location>
        <begin position="248"/>
        <end position="349"/>
    </location>
</feature>
<comment type="caution">
    <text evidence="3">The sequence shown here is derived from an EMBL/GenBank/DDBJ whole genome shotgun (WGS) entry which is preliminary data.</text>
</comment>
<protein>
    <submittedName>
        <fullName evidence="3">Putative mitotic apparatus protein p62</fullName>
    </submittedName>
</protein>
<dbReference type="InterPro" id="IPR014751">
    <property type="entry name" value="XRCC4-like_C"/>
</dbReference>
<name>A0A420HEK6_9PEZI</name>
<gene>
    <name evidence="3" type="ORF">GcM3_199050</name>
</gene>
<evidence type="ECO:0000256" key="2">
    <source>
        <dbReference type="SAM" id="MobiDB-lite"/>
    </source>
</evidence>
<keyword evidence="1" id="KW-0175">Coiled coil</keyword>
<proteinExistence type="predicted"/>
<dbReference type="Gene3D" id="1.20.5.370">
    <property type="match status" value="1"/>
</dbReference>
<evidence type="ECO:0000256" key="1">
    <source>
        <dbReference type="SAM" id="Coils"/>
    </source>
</evidence>
<feature type="compositionally biased region" description="Polar residues" evidence="2">
    <location>
        <begin position="314"/>
        <end position="323"/>
    </location>
</feature>
<accession>A0A420HEK6</accession>
<sequence length="398" mass="45175">MQENVIQIPCHGDEYDFVLVHVSWDSDMSQILTLVGSEGENVYAVKIDKSRKSSEVKWKDGAPPQQEVVDHLFSTIFLGDDAAIASSHNIDREISGLYQAVATIKSDTLIITIQKKIERIIVSKLLIYFIEKKSQVNACIYKEKLGEITLLPEELDISLFNWCSLTIQLRQSLLDEYDKTKSDLRRKNEEIKILKETLDQMSDLKRQHEEILLKKFTLLLNEKKAKIRDQERKLLTLSSTDNIMDLRKPEADVVHEKDNISTKLSPGSKKPSKVSKRQASQLNDSEDESDSRGNEMMGTVDVDAAADVSDENIKTTPTASATETDSDEEGTQSISPKERNKTDSESRIDLVHVSAVPFEAKEVILPPKRELPFLRREKGTTRSKIKIEHYLSESDDEL</sequence>
<feature type="compositionally biased region" description="Basic and acidic residues" evidence="2">
    <location>
        <begin position="248"/>
        <end position="260"/>
    </location>
</feature>
<feature type="compositionally biased region" description="Basic and acidic residues" evidence="2">
    <location>
        <begin position="336"/>
        <end position="349"/>
    </location>
</feature>
<dbReference type="EMBL" id="MCBQ01019998">
    <property type="protein sequence ID" value="RKF55880.1"/>
    <property type="molecule type" value="Genomic_DNA"/>
</dbReference>
<evidence type="ECO:0000313" key="3">
    <source>
        <dbReference type="EMBL" id="RKF55880.1"/>
    </source>
</evidence>
<keyword evidence="4" id="KW-1185">Reference proteome</keyword>
<dbReference type="PANTHER" id="PTHR42067">
    <property type="entry name" value="YALI0C15378P"/>
    <property type="match status" value="1"/>
</dbReference>
<dbReference type="AlphaFoldDB" id="A0A420HEK6"/>
<feature type="coiled-coil region" evidence="1">
    <location>
        <begin position="170"/>
        <end position="240"/>
    </location>
</feature>
<dbReference type="STRING" id="62708.A0A420HEK6"/>
<reference evidence="3 4" key="1">
    <citation type="journal article" date="2018" name="BMC Genomics">
        <title>Comparative genome analyses reveal sequence features reflecting distinct modes of host-adaptation between dicot and monocot powdery mildew.</title>
        <authorList>
            <person name="Wu Y."/>
            <person name="Ma X."/>
            <person name="Pan Z."/>
            <person name="Kale S.D."/>
            <person name="Song Y."/>
            <person name="King H."/>
            <person name="Zhang Q."/>
            <person name="Presley C."/>
            <person name="Deng X."/>
            <person name="Wei C.I."/>
            <person name="Xiao S."/>
        </authorList>
    </citation>
    <scope>NUCLEOTIDE SEQUENCE [LARGE SCALE GENOMIC DNA]</scope>
    <source>
        <strain evidence="3">UMSG3</strain>
    </source>
</reference>
<evidence type="ECO:0000313" key="4">
    <source>
        <dbReference type="Proteomes" id="UP000283383"/>
    </source>
</evidence>
<dbReference type="Proteomes" id="UP000283383">
    <property type="component" value="Unassembled WGS sequence"/>
</dbReference>
<dbReference type="SUPFAM" id="SSF58022">
    <property type="entry name" value="XRCC4, C-terminal oligomerization domain"/>
    <property type="match status" value="1"/>
</dbReference>
<dbReference type="PANTHER" id="PTHR42067:SF1">
    <property type="entry name" value="MITOTIC APPARATUS PROTEIN P62"/>
    <property type="match status" value="1"/>
</dbReference>
<organism evidence="3 4">
    <name type="scientific">Golovinomyces cichoracearum</name>
    <dbReference type="NCBI Taxonomy" id="62708"/>
    <lineage>
        <taxon>Eukaryota</taxon>
        <taxon>Fungi</taxon>
        <taxon>Dikarya</taxon>
        <taxon>Ascomycota</taxon>
        <taxon>Pezizomycotina</taxon>
        <taxon>Leotiomycetes</taxon>
        <taxon>Erysiphales</taxon>
        <taxon>Erysiphaceae</taxon>
        <taxon>Golovinomyces</taxon>
    </lineage>
</organism>